<dbReference type="GO" id="GO:0006508">
    <property type="term" value="P:proteolysis"/>
    <property type="evidence" value="ECO:0007669"/>
    <property type="project" value="UniProtKB-KW"/>
</dbReference>
<dbReference type="AlphaFoldDB" id="A0A9W9YAU4"/>
<name>A0A9W9YAU4_9CNID</name>
<feature type="domain" description="Ubiquitin-like protease family profile" evidence="4">
    <location>
        <begin position="345"/>
        <end position="383"/>
    </location>
</feature>
<keyword evidence="6" id="KW-1185">Reference proteome</keyword>
<organism evidence="5 6">
    <name type="scientific">Desmophyllum pertusum</name>
    <dbReference type="NCBI Taxonomy" id="174260"/>
    <lineage>
        <taxon>Eukaryota</taxon>
        <taxon>Metazoa</taxon>
        <taxon>Cnidaria</taxon>
        <taxon>Anthozoa</taxon>
        <taxon>Hexacorallia</taxon>
        <taxon>Scleractinia</taxon>
        <taxon>Caryophylliina</taxon>
        <taxon>Caryophylliidae</taxon>
        <taxon>Desmophyllum</taxon>
    </lineage>
</organism>
<gene>
    <name evidence="5" type="primary">SENP5_2</name>
    <name evidence="5" type="ORF">OS493_022181</name>
</gene>
<keyword evidence="3 5" id="KW-0378">Hydrolase</keyword>
<dbReference type="Proteomes" id="UP001163046">
    <property type="component" value="Unassembled WGS sequence"/>
</dbReference>
<evidence type="ECO:0000256" key="3">
    <source>
        <dbReference type="ARBA" id="ARBA00022801"/>
    </source>
</evidence>
<evidence type="ECO:0000313" key="6">
    <source>
        <dbReference type="Proteomes" id="UP001163046"/>
    </source>
</evidence>
<dbReference type="Pfam" id="PF02902">
    <property type="entry name" value="Peptidase_C48"/>
    <property type="match status" value="1"/>
</dbReference>
<evidence type="ECO:0000259" key="4">
    <source>
        <dbReference type="Pfam" id="PF02902"/>
    </source>
</evidence>
<evidence type="ECO:0000256" key="1">
    <source>
        <dbReference type="ARBA" id="ARBA00005234"/>
    </source>
</evidence>
<dbReference type="Gene3D" id="3.40.395.10">
    <property type="entry name" value="Adenoviral Proteinase, Chain A"/>
    <property type="match status" value="1"/>
</dbReference>
<dbReference type="InterPro" id="IPR038765">
    <property type="entry name" value="Papain-like_cys_pep_sf"/>
</dbReference>
<reference evidence="5" key="1">
    <citation type="submission" date="2023-01" db="EMBL/GenBank/DDBJ databases">
        <title>Genome assembly of the deep-sea coral Lophelia pertusa.</title>
        <authorList>
            <person name="Herrera S."/>
            <person name="Cordes E."/>
        </authorList>
    </citation>
    <scope>NUCLEOTIDE SEQUENCE</scope>
    <source>
        <strain evidence="5">USNM1676648</strain>
        <tissue evidence="5">Polyp</tissue>
    </source>
</reference>
<dbReference type="GO" id="GO:0008234">
    <property type="term" value="F:cysteine-type peptidase activity"/>
    <property type="evidence" value="ECO:0007669"/>
    <property type="project" value="InterPro"/>
</dbReference>
<dbReference type="SUPFAM" id="SSF54001">
    <property type="entry name" value="Cysteine proteinases"/>
    <property type="match status" value="1"/>
</dbReference>
<evidence type="ECO:0000313" key="5">
    <source>
        <dbReference type="EMBL" id="KAJ7330570.1"/>
    </source>
</evidence>
<dbReference type="EMBL" id="MU827792">
    <property type="protein sequence ID" value="KAJ7330570.1"/>
    <property type="molecule type" value="Genomic_DNA"/>
</dbReference>
<dbReference type="EC" id="3.4.22.68" evidence="5"/>
<protein>
    <submittedName>
        <fullName evidence="5">Cysteine-type peptidase</fullName>
        <ecNumber evidence="5">3.4.22.68</ecNumber>
    </submittedName>
</protein>
<accession>A0A9W9YAU4</accession>
<sequence length="411" mass="46939">MQVMKKSFIVKSMSPDGDCGYELMCMWQTIQQLRRFQRPVTKKVIDENVSPQQILSMRNAIANEQEKLISKGNVTLRNLIGQTLIDWSRNPTGNNGRNAEVEAALQSLPAGVQESEWLNSKDALDLHSSLIRTGRYEVFAESPEMEAFSLMVQSPLAIYLPGHCERFPQSANLEANEEYLVGICNGSHYYLAVPKMWIGAQRGQLKDADNDKDGITVDDNHKDDGPFDGVRLQHKDVQKPADHLSGKTPLWEPVSPKEETMVKNAWTLPSNAYAGIREVVVKRYNISLTWLDMKRVQYPLDRLEEQFIGATITSQETFVAGWLNDEVMNFYFSLLEESTSELVEIEKPNTLIFPVHENGNHWCLGVIMYEAKKIVLYDPDGKKQDMATEFFHNIRLIAIVNQCDTFYLERR</sequence>
<proteinExistence type="inferred from homology"/>
<evidence type="ECO:0000256" key="2">
    <source>
        <dbReference type="ARBA" id="ARBA00022670"/>
    </source>
</evidence>
<comment type="caution">
    <text evidence="5">The sequence shown here is derived from an EMBL/GenBank/DDBJ whole genome shotgun (WGS) entry which is preliminary data.</text>
</comment>
<dbReference type="InterPro" id="IPR003653">
    <property type="entry name" value="Peptidase_C48_C"/>
</dbReference>
<comment type="similarity">
    <text evidence="1">Belongs to the peptidase C48 family.</text>
</comment>
<keyword evidence="2" id="KW-0645">Protease</keyword>